<dbReference type="OrthoDB" id="4191856at2"/>
<keyword evidence="1" id="KW-0812">Transmembrane</keyword>
<accession>A0A101NHM1</accession>
<proteinExistence type="predicted"/>
<protein>
    <recommendedName>
        <fullName evidence="5">Gram-positive cocci surface proteins LPxTG domain-containing protein</fullName>
    </recommendedName>
</protein>
<dbReference type="Proteomes" id="UP000053127">
    <property type="component" value="Unassembled WGS sequence"/>
</dbReference>
<keyword evidence="4" id="KW-1185">Reference proteome</keyword>
<keyword evidence="1" id="KW-1133">Transmembrane helix</keyword>
<keyword evidence="1" id="KW-0472">Membrane</keyword>
<feature type="signal peptide" evidence="2">
    <location>
        <begin position="1"/>
        <end position="20"/>
    </location>
</feature>
<organism evidence="3 4">
    <name type="scientific">Streptomyces yokosukanensis</name>
    <dbReference type="NCBI Taxonomy" id="67386"/>
    <lineage>
        <taxon>Bacteria</taxon>
        <taxon>Bacillati</taxon>
        <taxon>Actinomycetota</taxon>
        <taxon>Actinomycetes</taxon>
        <taxon>Kitasatosporales</taxon>
        <taxon>Streptomycetaceae</taxon>
        <taxon>Streptomyces</taxon>
    </lineage>
</organism>
<evidence type="ECO:0000313" key="3">
    <source>
        <dbReference type="EMBL" id="KUM93259.1"/>
    </source>
</evidence>
<gene>
    <name evidence="3" type="ORF">AQI95_43930</name>
</gene>
<evidence type="ECO:0000313" key="4">
    <source>
        <dbReference type="Proteomes" id="UP000053127"/>
    </source>
</evidence>
<evidence type="ECO:0000256" key="1">
    <source>
        <dbReference type="SAM" id="Phobius"/>
    </source>
</evidence>
<name>A0A101NHM1_9ACTN</name>
<reference evidence="3 4" key="1">
    <citation type="submission" date="2015-10" db="EMBL/GenBank/DDBJ databases">
        <title>Draft genome sequence of Streptomyces yokosukanensis DSM 40224, type strain for the species Streptomyces yokosukanensis.</title>
        <authorList>
            <person name="Ruckert C."/>
            <person name="Winkler A."/>
            <person name="Kalinowski J."/>
            <person name="Kampfer P."/>
            <person name="Glaeser S."/>
        </authorList>
    </citation>
    <scope>NUCLEOTIDE SEQUENCE [LARGE SCALE GENOMIC DNA]</scope>
    <source>
        <strain evidence="3 4">DSM 40224</strain>
    </source>
</reference>
<feature type="chain" id="PRO_5007101557" description="Gram-positive cocci surface proteins LPxTG domain-containing protein" evidence="2">
    <location>
        <begin position="21"/>
        <end position="292"/>
    </location>
</feature>
<keyword evidence="2" id="KW-0732">Signal</keyword>
<dbReference type="AlphaFoldDB" id="A0A101NHM1"/>
<comment type="caution">
    <text evidence="3">The sequence shown here is derived from an EMBL/GenBank/DDBJ whole genome shotgun (WGS) entry which is preliminary data.</text>
</comment>
<evidence type="ECO:0000256" key="2">
    <source>
        <dbReference type="SAM" id="SignalP"/>
    </source>
</evidence>
<sequence>MGVAGLAVVPLLGGAAGVSAAEGASPAPGGSPSPAVRLEYHVAQNLALEAGDDISFSLDGMPPGWDKAEVTSPALQEPITLTPLKKGSTQSVQVDAPGTDHRVRSGLRAGTYPVTATSHGRTVATAQLKVLAENTAQIYRFVIGPRNASPGSGTPASLRPGSDVRVVLTDLRAAPGEDPLTVTSPIFKGPLTIKTDSPDNPGCKCDDPGTVYAGHGELRGDVPNGRYTVTVVSHHGQQTTKQHVTIAGQPVADGGGPSWAVTGGVAAAGLALASGGAFAVRRRRSRKAAPSA</sequence>
<dbReference type="EMBL" id="LMWN01000143">
    <property type="protein sequence ID" value="KUM93259.1"/>
    <property type="molecule type" value="Genomic_DNA"/>
</dbReference>
<feature type="transmembrane region" description="Helical" evidence="1">
    <location>
        <begin position="259"/>
        <end position="280"/>
    </location>
</feature>
<evidence type="ECO:0008006" key="5">
    <source>
        <dbReference type="Google" id="ProtNLM"/>
    </source>
</evidence>